<dbReference type="Gene3D" id="2.160.20.10">
    <property type="entry name" value="Single-stranded right-handed beta-helix, Pectin lyase-like"/>
    <property type="match status" value="1"/>
</dbReference>
<dbReference type="AlphaFoldDB" id="A7YXW4"/>
<sequence>MEASWDNVGSLQLPTEIAPLVFRFVSPLIFIHRVASTCRQFSFEWYLRSLFRAAYCVPDDVSTINAAINRLGMAGASSRQGIVLVRPGKYSESVRVTQNCYILGMGRRGQVIIEAPGWESALVSAGLGSRNVPEEFGWKDYASGEDASIENLAFRCRNENMRGRCVYIVNGQLNILRCNIDGTVVVSGCRTAPRFVGCEIRGSRGSGAYLTDHCKPHLHSSLITKHRGNGVLVDRLSHPQIAANSILCNGCCGIRIFSGGSPTLEQVRGNSFRDNGDQDLSVTPRLVDSDDEGWHVDEQCCGA</sequence>
<dbReference type="SUPFAM" id="SSF51126">
    <property type="entry name" value="Pectin lyase-like"/>
    <property type="match status" value="1"/>
</dbReference>
<dbReference type="EMBL" id="EF134129">
    <property type="protein sequence ID" value="ABV22243.1"/>
    <property type="molecule type" value="mRNA"/>
</dbReference>
<dbReference type="InterPro" id="IPR011050">
    <property type="entry name" value="Pectin_lyase_fold/virulence"/>
</dbReference>
<organism evidence="2">
    <name type="scientific">Karlodinium veneficum</name>
    <name type="common">Dinoflagellate</name>
    <name type="synonym">Karlodinium micrum</name>
    <dbReference type="NCBI Taxonomy" id="407301"/>
    <lineage>
        <taxon>Eukaryota</taxon>
        <taxon>Sar</taxon>
        <taxon>Alveolata</taxon>
        <taxon>Dinophyceae</taxon>
        <taxon>Gymnodiniales</taxon>
        <taxon>Kareniaceae</taxon>
        <taxon>Karlodinium</taxon>
    </lineage>
</organism>
<proteinExistence type="evidence at transcript level"/>
<dbReference type="InterPro" id="IPR012334">
    <property type="entry name" value="Pectin_lyas_fold"/>
</dbReference>
<dbReference type="GO" id="GO:0016301">
    <property type="term" value="F:kinase activity"/>
    <property type="evidence" value="ECO:0007669"/>
    <property type="project" value="UniProtKB-KW"/>
</dbReference>
<reference evidence="2" key="1">
    <citation type="journal article" date="2007" name="Proc. Natl. Acad. Sci. U.S.A.">
        <title>Spliced leader RNA trans-splicing in dinoflagellates.</title>
        <authorList>
            <person name="Zhang H."/>
            <person name="Hou Y."/>
            <person name="Miranda L."/>
            <person name="Campbell D.A."/>
            <person name="Sturm N.R."/>
            <person name="Gaasterland T."/>
            <person name="Lin S."/>
        </authorList>
    </citation>
    <scope>NUCLEOTIDE SEQUENCE</scope>
    <source>
        <strain evidence="2">CCMP1975</strain>
    </source>
</reference>
<feature type="domain" description="Right handed beta helix" evidence="1">
    <location>
        <begin position="155"/>
        <end position="276"/>
    </location>
</feature>
<dbReference type="InterPro" id="IPR039448">
    <property type="entry name" value="Beta_helix"/>
</dbReference>
<name>A7YXW4_KARVE</name>
<dbReference type="Pfam" id="PF13229">
    <property type="entry name" value="Beta_helix"/>
    <property type="match status" value="1"/>
</dbReference>
<protein>
    <submittedName>
        <fullName evidence="2">Serine/threonine kinase-like protein</fullName>
    </submittedName>
</protein>
<evidence type="ECO:0000259" key="1">
    <source>
        <dbReference type="Pfam" id="PF13229"/>
    </source>
</evidence>
<accession>A7YXW4</accession>
<keyword evidence="2" id="KW-0418">Kinase</keyword>
<keyword evidence="2" id="KW-0808">Transferase</keyword>
<evidence type="ECO:0000313" key="2">
    <source>
        <dbReference type="EMBL" id="ABV22243.1"/>
    </source>
</evidence>